<dbReference type="Gene3D" id="1.10.10.10">
    <property type="entry name" value="Winged helix-like DNA-binding domain superfamily/Winged helix DNA-binding domain"/>
    <property type="match status" value="1"/>
</dbReference>
<gene>
    <name evidence="3" type="ORF">M5X19_32745</name>
</gene>
<keyword evidence="3" id="KW-0255">Endonuclease</keyword>
<dbReference type="InterPro" id="IPR011856">
    <property type="entry name" value="tRNA_endonuc-like_dom_sf"/>
</dbReference>
<evidence type="ECO:0000259" key="1">
    <source>
        <dbReference type="Pfam" id="PF08721"/>
    </source>
</evidence>
<proteinExistence type="predicted"/>
<dbReference type="Proteomes" id="UP001527099">
    <property type="component" value="Unassembled WGS sequence"/>
</dbReference>
<dbReference type="CDD" id="cd22362">
    <property type="entry name" value="TnsA_endonuclease-like"/>
    <property type="match status" value="1"/>
</dbReference>
<accession>A0ABT4GN01</accession>
<sequence>MSGNSTIQSLIKRWIKEGKGQGSGENYKPWFTAKQVSSRGTTHRPKGIKTGREHLFLSDWEYFYFLLSDWSDIVSDIREQFPLLDEHNDIEETVEIAKQLGVEHPIEPTKNTLKVMTTDFLITFFDGTEVAVSFKPFKLVTEREVEKMEIERIYWERRGIQWELVSDKDIPLAYAKNIDYTHSVHDLSDYHISQVTVAKVKRLMEPLIIKRNSKLTEITNEIDDRLGLEPGNSLTIARHLIITKKWVVNMEELIEPNKPLPILQIPVEKMEVQRKHAN</sequence>
<dbReference type="RefSeq" id="WP_268618260.1">
    <property type="nucleotide sequence ID" value="NZ_JAMDMX010000151.1"/>
</dbReference>
<dbReference type="Pfam" id="PF08721">
    <property type="entry name" value="Tn7_Tnp_TnsA_C"/>
    <property type="match status" value="1"/>
</dbReference>
<comment type="caution">
    <text evidence="3">The sequence shown here is derived from an EMBL/GenBank/DDBJ whole genome shotgun (WGS) entry which is preliminary data.</text>
</comment>
<keyword evidence="3" id="KW-0540">Nuclease</keyword>
<dbReference type="GO" id="GO:0004519">
    <property type="term" value="F:endonuclease activity"/>
    <property type="evidence" value="ECO:0007669"/>
    <property type="project" value="UniProtKB-KW"/>
</dbReference>
<dbReference type="InterPro" id="IPR014832">
    <property type="entry name" value="TnsA_C"/>
</dbReference>
<evidence type="ECO:0000259" key="2">
    <source>
        <dbReference type="Pfam" id="PF08722"/>
    </source>
</evidence>
<dbReference type="SUPFAM" id="SSF52980">
    <property type="entry name" value="Restriction endonuclease-like"/>
    <property type="match status" value="1"/>
</dbReference>
<dbReference type="InterPro" id="IPR036388">
    <property type="entry name" value="WH-like_DNA-bd_sf"/>
</dbReference>
<dbReference type="Pfam" id="PF08722">
    <property type="entry name" value="Tn7_TnsA-like_N"/>
    <property type="match status" value="1"/>
</dbReference>
<name>A0ABT4GN01_9BACL</name>
<keyword evidence="4" id="KW-1185">Reference proteome</keyword>
<dbReference type="EMBL" id="JAMDMX010000151">
    <property type="protein sequence ID" value="MCY9697590.1"/>
    <property type="molecule type" value="Genomic_DNA"/>
</dbReference>
<evidence type="ECO:0000313" key="3">
    <source>
        <dbReference type="EMBL" id="MCY9697590.1"/>
    </source>
</evidence>
<feature type="domain" description="TnsA endonuclease N-terminal" evidence="2">
    <location>
        <begin position="72"/>
        <end position="166"/>
    </location>
</feature>
<evidence type="ECO:0000313" key="4">
    <source>
        <dbReference type="Proteomes" id="UP001527099"/>
    </source>
</evidence>
<dbReference type="InterPro" id="IPR014833">
    <property type="entry name" value="TnsA_N"/>
</dbReference>
<dbReference type="Gene3D" id="3.40.1350.10">
    <property type="match status" value="1"/>
</dbReference>
<keyword evidence="3" id="KW-0378">Hydrolase</keyword>
<reference evidence="3 4" key="1">
    <citation type="submission" date="2022-05" db="EMBL/GenBank/DDBJ databases">
        <title>Genome Sequencing of Bee-Associated Microbes.</title>
        <authorList>
            <person name="Dunlap C."/>
        </authorList>
    </citation>
    <scope>NUCLEOTIDE SEQUENCE [LARGE SCALE GENOMIC DNA]</scope>
    <source>
        <strain evidence="3 4">NRRL B-14421</strain>
    </source>
</reference>
<feature type="domain" description="TnsA endonuclease C-terminal" evidence="1">
    <location>
        <begin position="169"/>
        <end position="250"/>
    </location>
</feature>
<dbReference type="InterPro" id="IPR011335">
    <property type="entry name" value="Restrct_endonuc-II-like"/>
</dbReference>
<protein>
    <submittedName>
        <fullName evidence="3">TnsA endonuclease N-terminal domain-containing protein</fullName>
    </submittedName>
</protein>
<organism evidence="3 4">
    <name type="scientific">Paenibacillus alginolyticus</name>
    <dbReference type="NCBI Taxonomy" id="59839"/>
    <lineage>
        <taxon>Bacteria</taxon>
        <taxon>Bacillati</taxon>
        <taxon>Bacillota</taxon>
        <taxon>Bacilli</taxon>
        <taxon>Bacillales</taxon>
        <taxon>Paenibacillaceae</taxon>
        <taxon>Paenibacillus</taxon>
    </lineage>
</organism>